<evidence type="ECO:0000256" key="2">
    <source>
        <dbReference type="SAM" id="Phobius"/>
    </source>
</evidence>
<keyword evidence="2" id="KW-0472">Membrane</keyword>
<name>A0A060S7J3_PYCCI</name>
<feature type="signal peptide" evidence="3">
    <location>
        <begin position="1"/>
        <end position="24"/>
    </location>
</feature>
<dbReference type="EMBL" id="CCBP010000010">
    <property type="protein sequence ID" value="CDO68254.1"/>
    <property type="molecule type" value="Genomic_DNA"/>
</dbReference>
<comment type="caution">
    <text evidence="4">The sequence shown here is derived from an EMBL/GenBank/DDBJ whole genome shotgun (WGS) entry which is preliminary data.</text>
</comment>
<organism evidence="4 5">
    <name type="scientific">Pycnoporus cinnabarinus</name>
    <name type="common">Cinnabar-red polypore</name>
    <name type="synonym">Trametes cinnabarina</name>
    <dbReference type="NCBI Taxonomy" id="5643"/>
    <lineage>
        <taxon>Eukaryota</taxon>
        <taxon>Fungi</taxon>
        <taxon>Dikarya</taxon>
        <taxon>Basidiomycota</taxon>
        <taxon>Agaricomycotina</taxon>
        <taxon>Agaricomycetes</taxon>
        <taxon>Polyporales</taxon>
        <taxon>Polyporaceae</taxon>
        <taxon>Trametes</taxon>
    </lineage>
</organism>
<proteinExistence type="predicted"/>
<evidence type="ECO:0000256" key="1">
    <source>
        <dbReference type="SAM" id="MobiDB-lite"/>
    </source>
</evidence>
<feature type="region of interest" description="Disordered" evidence="1">
    <location>
        <begin position="160"/>
        <end position="207"/>
    </location>
</feature>
<dbReference type="AlphaFoldDB" id="A0A060S7J3"/>
<dbReference type="HOGENOM" id="CLU_1180719_0_0_1"/>
<protein>
    <submittedName>
        <fullName evidence="4">Uncharacterized protein</fullName>
    </submittedName>
</protein>
<sequence length="235" mass="24149">MARSFVSLTLLVTCLLSVLTSVLALNAVRANPDSPPITLPTAQNAWTLGTVETVKWLTDGYNVNGTGSIILGISLPNGSVDFWQDQPLAEGFPLSDGIVNVRCPLNLPTTRRYVIALLPDESNQSPPFMVLNGTQVEPTSIETPPATLLTTGNVPPATITRSSVVGTIPPPSSSGSAETSNAGSSFTQVSSTSTGPQPTQTGSQTNGALNTINGETIIAAAAAAAILVIAPAWIG</sequence>
<feature type="compositionally biased region" description="Polar residues" evidence="1">
    <location>
        <begin position="173"/>
        <end position="186"/>
    </location>
</feature>
<dbReference type="Proteomes" id="UP000029665">
    <property type="component" value="Unassembled WGS sequence"/>
</dbReference>
<keyword evidence="2" id="KW-0812">Transmembrane</keyword>
<keyword evidence="5" id="KW-1185">Reference proteome</keyword>
<accession>A0A060S7J3</accession>
<dbReference type="STRING" id="5643.A0A060S7J3"/>
<dbReference type="OMA" id="NTVQWAT"/>
<feature type="compositionally biased region" description="Low complexity" evidence="1">
    <location>
        <begin position="187"/>
        <end position="205"/>
    </location>
</feature>
<evidence type="ECO:0000313" key="4">
    <source>
        <dbReference type="EMBL" id="CDO68254.1"/>
    </source>
</evidence>
<feature type="chain" id="PRO_5001586930" evidence="3">
    <location>
        <begin position="25"/>
        <end position="235"/>
    </location>
</feature>
<keyword evidence="2" id="KW-1133">Transmembrane helix</keyword>
<reference evidence="4" key="1">
    <citation type="submission" date="2014-01" db="EMBL/GenBank/DDBJ databases">
        <title>The genome of the white-rot fungus Pycnoporus cinnabarinus: a basidiomycete model with a versatile arsenal for lignocellulosic biomass breakdown.</title>
        <authorList>
            <person name="Levasseur A."/>
            <person name="Lomascolo A."/>
            <person name="Ruiz-Duenas F.J."/>
            <person name="Uzan E."/>
            <person name="Piumi F."/>
            <person name="Kues U."/>
            <person name="Ram A.F.J."/>
            <person name="Murat C."/>
            <person name="Haon M."/>
            <person name="Benoit I."/>
            <person name="Arfi Y."/>
            <person name="Chevret D."/>
            <person name="Drula E."/>
            <person name="Kwon M.J."/>
            <person name="Gouret P."/>
            <person name="Lesage-Meessen L."/>
            <person name="Lombard V."/>
            <person name="Mariette J."/>
            <person name="Noirot C."/>
            <person name="Park J."/>
            <person name="Patyshakuliyeva A."/>
            <person name="Wieneger R.A.B."/>
            <person name="Wosten H.A.B."/>
            <person name="Martin F."/>
            <person name="Coutinho P.M."/>
            <person name="de Vries R."/>
            <person name="Martinez A.T."/>
            <person name="Klopp C."/>
            <person name="Pontarotti P."/>
            <person name="Henrissat B."/>
            <person name="Record E."/>
        </authorList>
    </citation>
    <scope>NUCLEOTIDE SEQUENCE [LARGE SCALE GENOMIC DNA]</scope>
    <source>
        <strain evidence="4">BRFM137</strain>
    </source>
</reference>
<keyword evidence="3" id="KW-0732">Signal</keyword>
<gene>
    <name evidence="4" type="ORF">BN946_scf184842.g17</name>
</gene>
<evidence type="ECO:0000313" key="5">
    <source>
        <dbReference type="Proteomes" id="UP000029665"/>
    </source>
</evidence>
<feature type="transmembrane region" description="Helical" evidence="2">
    <location>
        <begin position="216"/>
        <end position="234"/>
    </location>
</feature>
<evidence type="ECO:0000256" key="3">
    <source>
        <dbReference type="SAM" id="SignalP"/>
    </source>
</evidence>
<dbReference type="OrthoDB" id="2754711at2759"/>